<sequence length="360" mass="41487">MTLLYDIAKAYMALCSFKCKQSIKFFNSLSYHHYNTSWILCQVGKAFYESCQFRKAAAVFANVRKLDPYKVEDMDIYSTTLWHLHKESDLAYLTHEMIDISRQCPQTWCVAGNCFSLQKEHDDAIKFFQRALQVDPSFAYAYTLLGHEYSLIGELDKSQKLFKDAVYADSRHYHAWYGMGMIYYKQEKFDWAEVRFKQAFAINPSSSILLCHIGLAQHAQNRSDEALTTMESAIKLDPNNILCQYHHAAMLYAIGEYEKALSGLEKLKKTASRESLVYYMIGKIYDKLNQPHLAFMNYSEASHLDPKGQNNAIKEEINRQYLNERNDNGANDNGIGVLDAVLEQDPDNDNSNFSETDEAE</sequence>
<dbReference type="PROSITE" id="PS50005">
    <property type="entry name" value="TPR"/>
    <property type="match status" value="5"/>
</dbReference>
<feature type="repeat" description="TPR" evidence="7">
    <location>
        <begin position="173"/>
        <end position="206"/>
    </location>
</feature>
<dbReference type="eggNOG" id="KOG1126">
    <property type="taxonomic scope" value="Eukaryota"/>
</dbReference>
<dbReference type="GeneID" id="6752090"/>
<dbReference type="SUPFAM" id="SSF48452">
    <property type="entry name" value="TPR-like"/>
    <property type="match status" value="2"/>
</dbReference>
<gene>
    <name evidence="8" type="ORF">TRIADDRAFT_21924</name>
</gene>
<feature type="repeat" description="TPR" evidence="7">
    <location>
        <begin position="275"/>
        <end position="308"/>
    </location>
</feature>
<dbReference type="InterPro" id="IPR019734">
    <property type="entry name" value="TPR_rpt"/>
</dbReference>
<dbReference type="GO" id="GO:0007091">
    <property type="term" value="P:metaphase/anaphase transition of mitotic cell cycle"/>
    <property type="evidence" value="ECO:0000318"/>
    <property type="project" value="GO_Central"/>
</dbReference>
<keyword evidence="9" id="KW-1185">Reference proteome</keyword>
<evidence type="ECO:0000256" key="7">
    <source>
        <dbReference type="PROSITE-ProRule" id="PRU00339"/>
    </source>
</evidence>
<evidence type="ECO:0000256" key="2">
    <source>
        <dbReference type="ARBA" id="ARBA00022737"/>
    </source>
</evidence>
<protein>
    <recommendedName>
        <fullName evidence="6">Cell division cycle protein 27 homolog</fullName>
    </recommendedName>
</protein>
<dbReference type="PANTHER" id="PTHR12558:SF13">
    <property type="entry name" value="CELL DIVISION CYCLE PROTEIN 27 HOMOLOG"/>
    <property type="match status" value="1"/>
</dbReference>
<dbReference type="InParanoid" id="B3RRI2"/>
<organism evidence="8 9">
    <name type="scientific">Trichoplax adhaerens</name>
    <name type="common">Trichoplax reptans</name>
    <dbReference type="NCBI Taxonomy" id="10228"/>
    <lineage>
        <taxon>Eukaryota</taxon>
        <taxon>Metazoa</taxon>
        <taxon>Placozoa</taxon>
        <taxon>Uniplacotomia</taxon>
        <taxon>Trichoplacea</taxon>
        <taxon>Trichoplacidae</taxon>
        <taxon>Trichoplax</taxon>
    </lineage>
</organism>
<name>B3RRI2_TRIAD</name>
<comment type="similarity">
    <text evidence="5">Belongs to the APC3/CDC27 family.</text>
</comment>
<dbReference type="InterPro" id="IPR013105">
    <property type="entry name" value="TPR_2"/>
</dbReference>
<dbReference type="SMART" id="SM00028">
    <property type="entry name" value="TPR"/>
    <property type="match status" value="6"/>
</dbReference>
<dbReference type="GO" id="GO:0031145">
    <property type="term" value="P:anaphase-promoting complex-dependent catabolic process"/>
    <property type="evidence" value="ECO:0000318"/>
    <property type="project" value="GO_Central"/>
</dbReference>
<dbReference type="OrthoDB" id="329563at2759"/>
<dbReference type="OMA" id="LMGKVCK"/>
<accession>B3RRI2</accession>
<reference evidence="8 9" key="1">
    <citation type="journal article" date="2008" name="Nature">
        <title>The Trichoplax genome and the nature of placozoans.</title>
        <authorList>
            <person name="Srivastava M."/>
            <person name="Begovic E."/>
            <person name="Chapman J."/>
            <person name="Putnam N.H."/>
            <person name="Hellsten U."/>
            <person name="Kawashima T."/>
            <person name="Kuo A."/>
            <person name="Mitros T."/>
            <person name="Salamov A."/>
            <person name="Carpenter M.L."/>
            <person name="Signorovitch A.Y."/>
            <person name="Moreno M.A."/>
            <person name="Kamm K."/>
            <person name="Grimwood J."/>
            <person name="Schmutz J."/>
            <person name="Shapiro H."/>
            <person name="Grigoriev I.V."/>
            <person name="Buss L.W."/>
            <person name="Schierwater B."/>
            <person name="Dellaporta S.L."/>
            <person name="Rokhsar D.S."/>
        </authorList>
    </citation>
    <scope>NUCLEOTIDE SEQUENCE [LARGE SCALE GENOMIC DNA]</scope>
    <source>
        <strain evidence="8 9">Grell-BS-1999</strain>
    </source>
</reference>
<dbReference type="Gene3D" id="1.25.40.10">
    <property type="entry name" value="Tetratricopeptide repeat domain"/>
    <property type="match status" value="3"/>
</dbReference>
<dbReference type="GO" id="GO:0016567">
    <property type="term" value="P:protein ubiquitination"/>
    <property type="evidence" value="ECO:0000318"/>
    <property type="project" value="GO_Central"/>
</dbReference>
<comment type="subcellular location">
    <subcellularLocation>
        <location evidence="1">Nucleus</location>
    </subcellularLocation>
</comment>
<dbReference type="KEGG" id="tad:TRIADDRAFT_21924"/>
<dbReference type="Pfam" id="PF13181">
    <property type="entry name" value="TPR_8"/>
    <property type="match status" value="3"/>
</dbReference>
<evidence type="ECO:0000313" key="9">
    <source>
        <dbReference type="Proteomes" id="UP000009022"/>
    </source>
</evidence>
<dbReference type="AlphaFoldDB" id="B3RRI2"/>
<dbReference type="InterPro" id="IPR011990">
    <property type="entry name" value="TPR-like_helical_dom_sf"/>
</dbReference>
<dbReference type="HOGENOM" id="CLU_042054_0_0_1"/>
<feature type="repeat" description="TPR" evidence="7">
    <location>
        <begin position="207"/>
        <end position="240"/>
    </location>
</feature>
<dbReference type="GO" id="GO:0005737">
    <property type="term" value="C:cytoplasm"/>
    <property type="evidence" value="ECO:0000318"/>
    <property type="project" value="GO_Central"/>
</dbReference>
<dbReference type="RefSeq" id="XP_002110345.1">
    <property type="nucleotide sequence ID" value="XM_002110309.1"/>
</dbReference>
<evidence type="ECO:0000256" key="5">
    <source>
        <dbReference type="ARBA" id="ARBA00038210"/>
    </source>
</evidence>
<dbReference type="Pfam" id="PF00515">
    <property type="entry name" value="TPR_1"/>
    <property type="match status" value="1"/>
</dbReference>
<dbReference type="GO" id="GO:0051301">
    <property type="term" value="P:cell division"/>
    <property type="evidence" value="ECO:0000318"/>
    <property type="project" value="GO_Central"/>
</dbReference>
<dbReference type="GO" id="GO:0005680">
    <property type="term" value="C:anaphase-promoting complex"/>
    <property type="evidence" value="ECO:0000318"/>
    <property type="project" value="GO_Central"/>
</dbReference>
<evidence type="ECO:0000313" key="8">
    <source>
        <dbReference type="EMBL" id="EDV26349.1"/>
    </source>
</evidence>
<dbReference type="Pfam" id="PF07719">
    <property type="entry name" value="TPR_2"/>
    <property type="match status" value="1"/>
</dbReference>
<proteinExistence type="inferred from homology"/>
<dbReference type="FunFam" id="1.25.40.10:FF:000018">
    <property type="entry name" value="Cell division cycle protein 27 homolog B"/>
    <property type="match status" value="1"/>
</dbReference>
<dbReference type="PhylomeDB" id="B3RRI2"/>
<keyword evidence="4" id="KW-0539">Nucleus</keyword>
<evidence type="ECO:0000256" key="4">
    <source>
        <dbReference type="ARBA" id="ARBA00023242"/>
    </source>
</evidence>
<dbReference type="Proteomes" id="UP000009022">
    <property type="component" value="Unassembled WGS sequence"/>
</dbReference>
<keyword evidence="2" id="KW-0677">Repeat</keyword>
<evidence type="ECO:0000256" key="1">
    <source>
        <dbReference type="ARBA" id="ARBA00004123"/>
    </source>
</evidence>
<dbReference type="STRING" id="10228.B3RRI2"/>
<dbReference type="CTD" id="6752090"/>
<dbReference type="PANTHER" id="PTHR12558">
    <property type="entry name" value="CELL DIVISION CYCLE 16,23,27"/>
    <property type="match status" value="1"/>
</dbReference>
<evidence type="ECO:0000256" key="6">
    <source>
        <dbReference type="ARBA" id="ARBA00039307"/>
    </source>
</evidence>
<evidence type="ECO:0000256" key="3">
    <source>
        <dbReference type="ARBA" id="ARBA00022803"/>
    </source>
</evidence>
<feature type="repeat" description="TPR" evidence="7">
    <location>
        <begin position="139"/>
        <end position="172"/>
    </location>
</feature>
<feature type="repeat" description="TPR" evidence="7">
    <location>
        <begin position="105"/>
        <end position="138"/>
    </location>
</feature>
<dbReference type="EMBL" id="DS985243">
    <property type="protein sequence ID" value="EDV26349.1"/>
    <property type="molecule type" value="Genomic_DNA"/>
</dbReference>
<keyword evidence="3 7" id="KW-0802">TPR repeat</keyword>